<name>A0A397JS14_9GLOM</name>
<evidence type="ECO:0000313" key="2">
    <source>
        <dbReference type="EMBL" id="RHZ87270.1"/>
    </source>
</evidence>
<proteinExistence type="predicted"/>
<accession>A0A397JS14</accession>
<feature type="compositionally biased region" description="Acidic residues" evidence="1">
    <location>
        <begin position="16"/>
        <end position="27"/>
    </location>
</feature>
<evidence type="ECO:0000256" key="1">
    <source>
        <dbReference type="SAM" id="MobiDB-lite"/>
    </source>
</evidence>
<feature type="region of interest" description="Disordered" evidence="1">
    <location>
        <begin position="1"/>
        <end position="40"/>
    </location>
</feature>
<dbReference type="STRING" id="1348612.A0A397JS14"/>
<dbReference type="AlphaFoldDB" id="A0A397JS14"/>
<protein>
    <submittedName>
        <fullName evidence="2">Uncharacterized protein</fullName>
    </submittedName>
</protein>
<dbReference type="EMBL" id="PQFF01000035">
    <property type="protein sequence ID" value="RHZ87270.1"/>
    <property type="molecule type" value="Genomic_DNA"/>
</dbReference>
<keyword evidence="3" id="KW-1185">Reference proteome</keyword>
<dbReference type="OrthoDB" id="2385679at2759"/>
<dbReference type="Proteomes" id="UP000266861">
    <property type="component" value="Unassembled WGS sequence"/>
</dbReference>
<feature type="compositionally biased region" description="Polar residues" evidence="1">
    <location>
        <begin position="1"/>
        <end position="11"/>
    </location>
</feature>
<gene>
    <name evidence="2" type="ORF">Glove_37g38</name>
</gene>
<reference evidence="2 3" key="1">
    <citation type="submission" date="2018-08" db="EMBL/GenBank/DDBJ databases">
        <title>Genome and evolution of the arbuscular mycorrhizal fungus Diversispora epigaea (formerly Glomus versiforme) and its bacterial endosymbionts.</title>
        <authorList>
            <person name="Sun X."/>
            <person name="Fei Z."/>
            <person name="Harrison M."/>
        </authorList>
    </citation>
    <scope>NUCLEOTIDE SEQUENCE [LARGE SCALE GENOMIC DNA]</scope>
    <source>
        <strain evidence="2 3">IT104</strain>
    </source>
</reference>
<sequence>MKNNESPLFQAQTEQTETEQIETEQTETEQTGKKKNKEIHNYPDESIIEYSEPGRSYTYKIIEEGQYPSITYLKYTKGNIFRILNNYELKTSWEKKKKRQTIKCKIKYIRENPVFWIFYGDDYQDQVKSNKSCSDVANLYAQKTIKKKTRYSGPHLFGLHLEILQQSRDACRRVTVLKPFDNLAPTGQNNRVKQITKSVCNIFNQIAIEKCHPEDNPKLKSIELDIKNKSYQISIGKENTEEIIHKARATVQACDKGQVAREGYRTLASISQDLSQMIKIHNHFGLAAFSCSAVEKKNHQQVSHFFKKTTKDGGGGKNGKGRKSAILDILEHENRMLYFYNCNEIESIHLPKRLRIQTE</sequence>
<evidence type="ECO:0000313" key="3">
    <source>
        <dbReference type="Proteomes" id="UP000266861"/>
    </source>
</evidence>
<dbReference type="PROSITE" id="PS50096">
    <property type="entry name" value="IQ"/>
    <property type="match status" value="1"/>
</dbReference>
<comment type="caution">
    <text evidence="2">The sequence shown here is derived from an EMBL/GenBank/DDBJ whole genome shotgun (WGS) entry which is preliminary data.</text>
</comment>
<organism evidence="2 3">
    <name type="scientific">Diversispora epigaea</name>
    <dbReference type="NCBI Taxonomy" id="1348612"/>
    <lineage>
        <taxon>Eukaryota</taxon>
        <taxon>Fungi</taxon>
        <taxon>Fungi incertae sedis</taxon>
        <taxon>Mucoromycota</taxon>
        <taxon>Glomeromycotina</taxon>
        <taxon>Glomeromycetes</taxon>
        <taxon>Diversisporales</taxon>
        <taxon>Diversisporaceae</taxon>
        <taxon>Diversispora</taxon>
    </lineage>
</organism>